<feature type="region of interest" description="Disordered" evidence="1">
    <location>
        <begin position="1"/>
        <end position="125"/>
    </location>
</feature>
<feature type="compositionally biased region" description="Basic and acidic residues" evidence="1">
    <location>
        <begin position="17"/>
        <end position="28"/>
    </location>
</feature>
<feature type="compositionally biased region" description="Basic residues" evidence="1">
    <location>
        <begin position="29"/>
        <end position="43"/>
    </location>
</feature>
<feature type="region of interest" description="Disordered" evidence="1">
    <location>
        <begin position="226"/>
        <end position="270"/>
    </location>
</feature>
<feature type="compositionally biased region" description="Low complexity" evidence="1">
    <location>
        <begin position="371"/>
        <end position="382"/>
    </location>
</feature>
<proteinExistence type="predicted"/>
<dbReference type="AlphaFoldDB" id="A0A1Q9DC25"/>
<sequence length="842" mass="91585">MDQRKPENRVAQGGVLDGKRKHDNQSQKRKDRRKLQHAKRKADKKAADQASSSGKKDRAEAASSTPSAFAVELPKGREDSTQPKKKKKEKEKEKEKDKEKKEKVPQAAGGDAEPASASQEASASDSVDVLLKKYEDLVREYGIYRAEVSTHINFLRARVPDFEKIIPFVPVEMDPQPLASITREDLVVWNTRGASQKQWLERSAWERHTWYCDHIVHISRDPSRARSKAAAPCPSSSAPARACQKSPLTVARPKAKSGKTVATASSEMQPMTAARPKAKVVPVASVATASTVAKPGLEEVLADMPGGPRLATPSASVARVAEAGVAKATSSSASPAAQLPRLVEEGVMDLQEFQRPGQQNRELSRYYEAGESSLETSLTAESEAPETSSRTSHALTPREKALFGYVTWSTSRPPPMTIFVRPYLQALTRRSSQRAGKHTDDDDDEDADPVVPVPSPSTPPSGSHTGEKRGRPRRLSSRSTSLDRGPADVKSSRASGSSAAVDPRGRSPLPRRRGVAAGDRSAPRDVGYSKDGEPFLLPKPKRFPLRKPASPEVEVASSVTVPAAVVQPQATTKPTKQTKQTKQTASLATNAGGPTATTRLRKFRTPKSALKYTAAKQKPLKPSPPRGADPKPQPGNEVSIVDPPAVVDPPKTRRPLRQAQTAARDPRAGKRQRTLDPRASSLDSSLKAPLAVDSDPLPPTPADGAGGTETLKAAAELSSASTSVRRSAVLPEEYLYSEDGPLATAKRPRCKGIWFIPEPEETQDDPETCKGAVSSASLRAYKELLWRSFMCELWCFPHSCHMTMPFHVGRLRYATMQGLRLCYGLHQSRSLVHSRTRLTSWT</sequence>
<feature type="region of interest" description="Disordered" evidence="1">
    <location>
        <begin position="370"/>
        <end position="395"/>
    </location>
</feature>
<feature type="compositionally biased region" description="Low complexity" evidence="1">
    <location>
        <begin position="546"/>
        <end position="585"/>
    </location>
</feature>
<feature type="compositionally biased region" description="Pro residues" evidence="1">
    <location>
        <begin position="621"/>
        <end position="633"/>
    </location>
</feature>
<dbReference type="Proteomes" id="UP000186817">
    <property type="component" value="Unassembled WGS sequence"/>
</dbReference>
<name>A0A1Q9DC25_SYMMI</name>
<feature type="compositionally biased region" description="Basic and acidic residues" evidence="1">
    <location>
        <begin position="664"/>
        <end position="676"/>
    </location>
</feature>
<feature type="compositionally biased region" description="Polar residues" evidence="1">
    <location>
        <begin position="260"/>
        <end position="269"/>
    </location>
</feature>
<feature type="compositionally biased region" description="Low complexity" evidence="1">
    <location>
        <begin position="228"/>
        <end position="242"/>
    </location>
</feature>
<dbReference type="OrthoDB" id="439577at2759"/>
<feature type="compositionally biased region" description="Low complexity" evidence="1">
    <location>
        <begin position="111"/>
        <end position="125"/>
    </location>
</feature>
<feature type="compositionally biased region" description="Basic and acidic residues" evidence="1">
    <location>
        <begin position="521"/>
        <end position="533"/>
    </location>
</feature>
<feature type="compositionally biased region" description="Basic and acidic residues" evidence="1">
    <location>
        <begin position="90"/>
        <end position="104"/>
    </location>
</feature>
<reference evidence="2 3" key="1">
    <citation type="submission" date="2016-02" db="EMBL/GenBank/DDBJ databases">
        <title>Genome analysis of coral dinoflagellate symbionts highlights evolutionary adaptations to a symbiotic lifestyle.</title>
        <authorList>
            <person name="Aranda M."/>
            <person name="Li Y."/>
            <person name="Liew Y.J."/>
            <person name="Baumgarten S."/>
            <person name="Simakov O."/>
            <person name="Wilson M."/>
            <person name="Piel J."/>
            <person name="Ashoor H."/>
            <person name="Bougouffa S."/>
            <person name="Bajic V.B."/>
            <person name="Ryu T."/>
            <person name="Ravasi T."/>
            <person name="Bayer T."/>
            <person name="Micklem G."/>
            <person name="Kim H."/>
            <person name="Bhak J."/>
            <person name="Lajeunesse T.C."/>
            <person name="Voolstra C.R."/>
        </authorList>
    </citation>
    <scope>NUCLEOTIDE SEQUENCE [LARGE SCALE GENOMIC DNA]</scope>
    <source>
        <strain evidence="2 3">CCMP2467</strain>
    </source>
</reference>
<gene>
    <name evidence="2" type="ORF">AK812_SmicGene25536</name>
</gene>
<dbReference type="EMBL" id="LSRX01000612">
    <property type="protein sequence ID" value="OLP92655.1"/>
    <property type="molecule type" value="Genomic_DNA"/>
</dbReference>
<evidence type="ECO:0000313" key="3">
    <source>
        <dbReference type="Proteomes" id="UP000186817"/>
    </source>
</evidence>
<protein>
    <submittedName>
        <fullName evidence="2">Uncharacterized protein</fullName>
    </submittedName>
</protein>
<evidence type="ECO:0000313" key="2">
    <source>
        <dbReference type="EMBL" id="OLP92655.1"/>
    </source>
</evidence>
<evidence type="ECO:0000256" key="1">
    <source>
        <dbReference type="SAM" id="MobiDB-lite"/>
    </source>
</evidence>
<organism evidence="2 3">
    <name type="scientific">Symbiodinium microadriaticum</name>
    <name type="common">Dinoflagellate</name>
    <name type="synonym">Zooxanthella microadriatica</name>
    <dbReference type="NCBI Taxonomy" id="2951"/>
    <lineage>
        <taxon>Eukaryota</taxon>
        <taxon>Sar</taxon>
        <taxon>Alveolata</taxon>
        <taxon>Dinophyceae</taxon>
        <taxon>Suessiales</taxon>
        <taxon>Symbiodiniaceae</taxon>
        <taxon>Symbiodinium</taxon>
    </lineage>
</organism>
<feature type="region of interest" description="Disordered" evidence="1">
    <location>
        <begin position="430"/>
        <end position="707"/>
    </location>
</feature>
<comment type="caution">
    <text evidence="2">The sequence shown here is derived from an EMBL/GenBank/DDBJ whole genome shotgun (WGS) entry which is preliminary data.</text>
</comment>
<keyword evidence="3" id="KW-1185">Reference proteome</keyword>
<feature type="compositionally biased region" description="Polar residues" evidence="1">
    <location>
        <begin position="385"/>
        <end position="394"/>
    </location>
</feature>
<accession>A0A1Q9DC25</accession>